<dbReference type="Gene3D" id="2.40.50.1020">
    <property type="entry name" value="LytTr DNA-binding domain"/>
    <property type="match status" value="1"/>
</dbReference>
<dbReference type="Proteomes" id="UP000249873">
    <property type="component" value="Chromosome"/>
</dbReference>
<dbReference type="OrthoDB" id="1118393at2"/>
<keyword evidence="1" id="KW-1133">Transmembrane helix</keyword>
<gene>
    <name evidence="3" type="ORF">DJ013_15600</name>
</gene>
<evidence type="ECO:0000313" key="3">
    <source>
        <dbReference type="EMBL" id="AWV99511.1"/>
    </source>
</evidence>
<proteinExistence type="predicted"/>
<evidence type="ECO:0000313" key="4">
    <source>
        <dbReference type="Proteomes" id="UP000249873"/>
    </source>
</evidence>
<evidence type="ECO:0000259" key="2">
    <source>
        <dbReference type="PROSITE" id="PS50930"/>
    </source>
</evidence>
<feature type="transmembrane region" description="Helical" evidence="1">
    <location>
        <begin position="56"/>
        <end position="74"/>
    </location>
</feature>
<name>A0A2Z4GEE2_9BACT</name>
<dbReference type="Pfam" id="PF04397">
    <property type="entry name" value="LytTR"/>
    <property type="match status" value="1"/>
</dbReference>
<protein>
    <recommendedName>
        <fullName evidence="2">HTH LytTR-type domain-containing protein</fullName>
    </recommendedName>
</protein>
<feature type="transmembrane region" description="Helical" evidence="1">
    <location>
        <begin position="125"/>
        <end position="147"/>
    </location>
</feature>
<evidence type="ECO:0000256" key="1">
    <source>
        <dbReference type="SAM" id="Phobius"/>
    </source>
</evidence>
<sequence>MKILETLKQPYPCVDLERSNTQNLLYSFVVGAFIAVFLIVFEPFGISRWESDKKVFHLLAFGGVTFGILIFMKFGLMKVFPNYFNESKWTVGREIIVNLTVLCLIALGNYTYAGSIHLFPWRWYVFFWNFAVVVALGVFPISFNVFVKYNRGLKKFSEPVALGISKEKKKSEILLKAENGKDTLSLKAGELFFLESADNYSKVFFKSEGDLKQELLRGSLSSMGNQISDESIVRCHRSYIVNLSKTEKVTGNAQGYKLHLLDSDYVIPVARKYSAIIEGLK</sequence>
<dbReference type="GO" id="GO:0000156">
    <property type="term" value="F:phosphorelay response regulator activity"/>
    <property type="evidence" value="ECO:0007669"/>
    <property type="project" value="InterPro"/>
</dbReference>
<dbReference type="PANTHER" id="PTHR37299">
    <property type="entry name" value="TRANSCRIPTIONAL REGULATOR-RELATED"/>
    <property type="match status" value="1"/>
</dbReference>
<dbReference type="GO" id="GO:0003677">
    <property type="term" value="F:DNA binding"/>
    <property type="evidence" value="ECO:0007669"/>
    <property type="project" value="InterPro"/>
</dbReference>
<organism evidence="3 4">
    <name type="scientific">Arcticibacterium luteifluviistationis</name>
    <dbReference type="NCBI Taxonomy" id="1784714"/>
    <lineage>
        <taxon>Bacteria</taxon>
        <taxon>Pseudomonadati</taxon>
        <taxon>Bacteroidota</taxon>
        <taxon>Cytophagia</taxon>
        <taxon>Cytophagales</taxon>
        <taxon>Leadbetterellaceae</taxon>
        <taxon>Arcticibacterium</taxon>
    </lineage>
</organism>
<accession>A0A2Z4GEE2</accession>
<dbReference type="PANTHER" id="PTHR37299:SF1">
    <property type="entry name" value="STAGE 0 SPORULATION PROTEIN A HOMOLOG"/>
    <property type="match status" value="1"/>
</dbReference>
<reference evidence="3 4" key="1">
    <citation type="submission" date="2018-05" db="EMBL/GenBank/DDBJ databases">
        <title>Complete genome sequence of Arcticibacterium luteifluviistationis SM1504T, a cytophagaceae bacterium isolated from Arctic surface seawater.</title>
        <authorList>
            <person name="Li Y."/>
            <person name="Qin Q.-L."/>
        </authorList>
    </citation>
    <scope>NUCLEOTIDE SEQUENCE [LARGE SCALE GENOMIC DNA]</scope>
    <source>
        <strain evidence="3 4">SM1504</strain>
    </source>
</reference>
<dbReference type="SMART" id="SM00850">
    <property type="entry name" value="LytTR"/>
    <property type="match status" value="1"/>
</dbReference>
<keyword evidence="1" id="KW-0472">Membrane</keyword>
<dbReference type="PROSITE" id="PS50930">
    <property type="entry name" value="HTH_LYTTR"/>
    <property type="match status" value="1"/>
</dbReference>
<keyword evidence="1" id="KW-0812">Transmembrane</keyword>
<dbReference type="InterPro" id="IPR046947">
    <property type="entry name" value="LytR-like"/>
</dbReference>
<feature type="transmembrane region" description="Helical" evidence="1">
    <location>
        <begin position="95"/>
        <end position="113"/>
    </location>
</feature>
<dbReference type="KEGG" id="als:DJ013_15600"/>
<dbReference type="AlphaFoldDB" id="A0A2Z4GEE2"/>
<feature type="transmembrane region" description="Helical" evidence="1">
    <location>
        <begin position="24"/>
        <end position="44"/>
    </location>
</feature>
<feature type="domain" description="HTH LytTR-type" evidence="2">
    <location>
        <begin position="215"/>
        <end position="281"/>
    </location>
</feature>
<dbReference type="RefSeq" id="WP_111372879.1">
    <property type="nucleotide sequence ID" value="NZ_CP029480.1"/>
</dbReference>
<dbReference type="InterPro" id="IPR007492">
    <property type="entry name" value="LytTR_DNA-bd_dom"/>
</dbReference>
<dbReference type="EMBL" id="CP029480">
    <property type="protein sequence ID" value="AWV99511.1"/>
    <property type="molecule type" value="Genomic_DNA"/>
</dbReference>
<keyword evidence="4" id="KW-1185">Reference proteome</keyword>